<name>A0A9W8HZT6_9FUNG</name>
<gene>
    <name evidence="1" type="ORF">H4R20_000127</name>
</gene>
<sequence>MFRLLIRRGIGQTRYSTQQKPTVSRWKRFLGPVGERPISHITAFGILHEVTAIVPLVGFYFMLSDSNQRAVFPDEVLEESNRYINKLRGYVGLEPIDKDSLVLARLTTSYIMVKFLAPARVLVSLALTPATAKWCVVPVTDVMRRIYTSVLPKRKL</sequence>
<dbReference type="OrthoDB" id="5580261at2759"/>
<evidence type="ECO:0000313" key="2">
    <source>
        <dbReference type="Proteomes" id="UP001140094"/>
    </source>
</evidence>
<protein>
    <submittedName>
        <fullName evidence="1">Uncharacterized protein</fullName>
    </submittedName>
</protein>
<dbReference type="Pfam" id="PF10306">
    <property type="entry name" value="FLILHELTA"/>
    <property type="match status" value="1"/>
</dbReference>
<keyword evidence="2" id="KW-1185">Reference proteome</keyword>
<comment type="caution">
    <text evidence="1">The sequence shown here is derived from an EMBL/GenBank/DDBJ whole genome shotgun (WGS) entry which is preliminary data.</text>
</comment>
<organism evidence="1 2">
    <name type="scientific">Coemansia guatemalensis</name>
    <dbReference type="NCBI Taxonomy" id="2761395"/>
    <lineage>
        <taxon>Eukaryota</taxon>
        <taxon>Fungi</taxon>
        <taxon>Fungi incertae sedis</taxon>
        <taxon>Zoopagomycota</taxon>
        <taxon>Kickxellomycotina</taxon>
        <taxon>Kickxellomycetes</taxon>
        <taxon>Kickxellales</taxon>
        <taxon>Kickxellaceae</taxon>
        <taxon>Coemansia</taxon>
    </lineage>
</organism>
<dbReference type="PANTHER" id="PTHR28002:SF1">
    <property type="entry name" value="MIOREX COMPLEX COMPONENT 11"/>
    <property type="match status" value="1"/>
</dbReference>
<dbReference type="AlphaFoldDB" id="A0A9W8HZT6"/>
<accession>A0A9W8HZT6</accession>
<reference evidence="1" key="1">
    <citation type="submission" date="2022-07" db="EMBL/GenBank/DDBJ databases">
        <title>Phylogenomic reconstructions and comparative analyses of Kickxellomycotina fungi.</title>
        <authorList>
            <person name="Reynolds N.K."/>
            <person name="Stajich J.E."/>
            <person name="Barry K."/>
            <person name="Grigoriev I.V."/>
            <person name="Crous P."/>
            <person name="Smith M.E."/>
        </authorList>
    </citation>
    <scope>NUCLEOTIDE SEQUENCE</scope>
    <source>
        <strain evidence="1">NRRL 1565</strain>
    </source>
</reference>
<dbReference type="PANTHER" id="PTHR28002">
    <property type="entry name" value="MIOREX COMPLEX COMPONENT 11"/>
    <property type="match status" value="1"/>
</dbReference>
<dbReference type="GO" id="GO:0005739">
    <property type="term" value="C:mitochondrion"/>
    <property type="evidence" value="ECO:0007669"/>
    <property type="project" value="TreeGrafter"/>
</dbReference>
<proteinExistence type="predicted"/>
<evidence type="ECO:0000313" key="1">
    <source>
        <dbReference type="EMBL" id="KAJ2809402.1"/>
    </source>
</evidence>
<dbReference type="InterPro" id="IPR018811">
    <property type="entry name" value="MRX11"/>
</dbReference>
<dbReference type="Proteomes" id="UP001140094">
    <property type="component" value="Unassembled WGS sequence"/>
</dbReference>
<dbReference type="EMBL" id="JANBUO010000003">
    <property type="protein sequence ID" value="KAJ2809402.1"/>
    <property type="molecule type" value="Genomic_DNA"/>
</dbReference>